<evidence type="ECO:0000313" key="2">
    <source>
        <dbReference type="Proteomes" id="UP000257144"/>
    </source>
</evidence>
<protein>
    <submittedName>
        <fullName evidence="1">Uncharacterized protein</fullName>
    </submittedName>
</protein>
<keyword evidence="2" id="KW-1185">Reference proteome</keyword>
<sequence>MNQKNSPKKYTAVAIANSEDLSMKALTNPIDLSAQKKLKKPIVVIMDNKKNLINHFWIEAKNMKDFEFMLKEKVFFTSSIPVGTYWEAYQAFFCGVPKGFYEKEKTLSCN</sequence>
<comment type="caution">
    <text evidence="1">The sequence shown here is derived from an EMBL/GenBank/DDBJ whole genome shotgun (WGS) entry which is preliminary data.</text>
</comment>
<organism evidence="1 2">
    <name type="scientific">Neobacillus piezotolerans</name>
    <dbReference type="NCBI Taxonomy" id="2259171"/>
    <lineage>
        <taxon>Bacteria</taxon>
        <taxon>Bacillati</taxon>
        <taxon>Bacillota</taxon>
        <taxon>Bacilli</taxon>
        <taxon>Bacillales</taxon>
        <taxon>Bacillaceae</taxon>
        <taxon>Neobacillus</taxon>
    </lineage>
</organism>
<gene>
    <name evidence="1" type="ORF">DRW41_22075</name>
</gene>
<dbReference type="AlphaFoldDB" id="A0A3D8GJS7"/>
<dbReference type="RefSeq" id="WP_115454172.1">
    <property type="nucleotide sequence ID" value="NZ_QNQT01000020.1"/>
</dbReference>
<accession>A0A3D8GJS7</accession>
<evidence type="ECO:0000313" key="1">
    <source>
        <dbReference type="EMBL" id="RDU34715.1"/>
    </source>
</evidence>
<name>A0A3D8GJS7_9BACI</name>
<dbReference type="EMBL" id="QNQT01000020">
    <property type="protein sequence ID" value="RDU34715.1"/>
    <property type="molecule type" value="Genomic_DNA"/>
</dbReference>
<dbReference type="Proteomes" id="UP000257144">
    <property type="component" value="Unassembled WGS sequence"/>
</dbReference>
<reference evidence="1 2" key="1">
    <citation type="submission" date="2018-07" db="EMBL/GenBank/DDBJ databases">
        <title>Bacillus sp. YLB-04 draft genome sequence.</title>
        <authorList>
            <person name="Yu L."/>
            <person name="Tang X."/>
        </authorList>
    </citation>
    <scope>NUCLEOTIDE SEQUENCE [LARGE SCALE GENOMIC DNA]</scope>
    <source>
        <strain evidence="1 2">YLB-04</strain>
    </source>
</reference>
<proteinExistence type="predicted"/>